<comment type="caution">
    <text evidence="2">The sequence shown here is derived from an EMBL/GenBank/DDBJ whole genome shotgun (WGS) entry which is preliminary data.</text>
</comment>
<feature type="compositionally biased region" description="Polar residues" evidence="1">
    <location>
        <begin position="190"/>
        <end position="211"/>
    </location>
</feature>
<dbReference type="EMBL" id="JAVHNR010000001">
    <property type="protein sequence ID" value="KAK6357224.1"/>
    <property type="molecule type" value="Genomic_DNA"/>
</dbReference>
<organism evidence="2 3">
    <name type="scientific">Orbilia javanica</name>
    <dbReference type="NCBI Taxonomy" id="47235"/>
    <lineage>
        <taxon>Eukaryota</taxon>
        <taxon>Fungi</taxon>
        <taxon>Dikarya</taxon>
        <taxon>Ascomycota</taxon>
        <taxon>Pezizomycotina</taxon>
        <taxon>Orbiliomycetes</taxon>
        <taxon>Orbiliales</taxon>
        <taxon>Orbiliaceae</taxon>
        <taxon>Orbilia</taxon>
    </lineage>
</organism>
<sequence>MSGNSAGRTPRARNTPVPTLASQRSNRRTTSFADLENDPGGSNMLFETIGLQSPTRTRRTPGRDAPPATNATPPSPEPNAAEPQATTGWAPAGFLEQLGAAPPVQGMSFEERHREATELGGYLQRLREVPVTDHNEEFTRIYEAMTNRLRDLFMNTAPPPSPPPPPPADQPQGQTSTDQPTDQSSTGQQASTDQPTDQPSTGQPQGQTSTDQTDRPTIYWPAGIY</sequence>
<dbReference type="Proteomes" id="UP001313282">
    <property type="component" value="Unassembled WGS sequence"/>
</dbReference>
<evidence type="ECO:0000313" key="2">
    <source>
        <dbReference type="EMBL" id="KAK6357224.1"/>
    </source>
</evidence>
<proteinExistence type="predicted"/>
<reference evidence="2 3" key="1">
    <citation type="submission" date="2019-10" db="EMBL/GenBank/DDBJ databases">
        <authorList>
            <person name="Palmer J.M."/>
        </authorList>
    </citation>
    <scope>NUCLEOTIDE SEQUENCE [LARGE SCALE GENOMIC DNA]</scope>
    <source>
        <strain evidence="2 3">TWF718</strain>
    </source>
</reference>
<gene>
    <name evidence="2" type="ORF">TWF718_001547</name>
</gene>
<feature type="compositionally biased region" description="Low complexity" evidence="1">
    <location>
        <begin position="170"/>
        <end position="189"/>
    </location>
</feature>
<feature type="region of interest" description="Disordered" evidence="1">
    <location>
        <begin position="149"/>
        <end position="225"/>
    </location>
</feature>
<keyword evidence="3" id="KW-1185">Reference proteome</keyword>
<name>A0AAN8RH73_9PEZI</name>
<feature type="region of interest" description="Disordered" evidence="1">
    <location>
        <begin position="1"/>
        <end position="92"/>
    </location>
</feature>
<accession>A0AAN8RH73</accession>
<evidence type="ECO:0000256" key="1">
    <source>
        <dbReference type="SAM" id="MobiDB-lite"/>
    </source>
</evidence>
<feature type="compositionally biased region" description="Low complexity" evidence="1">
    <location>
        <begin position="65"/>
        <end position="83"/>
    </location>
</feature>
<evidence type="ECO:0000313" key="3">
    <source>
        <dbReference type="Proteomes" id="UP001313282"/>
    </source>
</evidence>
<dbReference type="AlphaFoldDB" id="A0AAN8RH73"/>
<feature type="compositionally biased region" description="Polar residues" evidence="1">
    <location>
        <begin position="16"/>
        <end position="32"/>
    </location>
</feature>
<feature type="compositionally biased region" description="Pro residues" evidence="1">
    <location>
        <begin position="157"/>
        <end position="169"/>
    </location>
</feature>
<protein>
    <submittedName>
        <fullName evidence="2">Uncharacterized protein</fullName>
    </submittedName>
</protein>